<feature type="compositionally biased region" description="Basic residues" evidence="1">
    <location>
        <begin position="109"/>
        <end position="123"/>
    </location>
</feature>
<evidence type="ECO:0000256" key="2">
    <source>
        <dbReference type="SAM" id="Phobius"/>
    </source>
</evidence>
<evidence type="ECO:0000256" key="1">
    <source>
        <dbReference type="SAM" id="MobiDB-lite"/>
    </source>
</evidence>
<keyword evidence="2" id="KW-0472">Membrane</keyword>
<sequence>MRALNWIISLGFHGLIGIGIFFGNRFSKIELPEQTAPCNIPLDIQNFASVSRAPKSKPKSEKVREQKKSKSIAKDIEASPDQAENPPSFDEVLDHLEEKNKENKESEIKKKKKSSSSSKKQKKKSSEKSSKSGGGEEDIHSILKDITERPDGASAETPEVDPDSQSSYGASQVGQDIAVSILDRVQTLLQNAWRLPALSENGEKLVVLVELELNPDATVARATIVGGTTNHPAYAIAAESAVAAAFDPSCNPLPLPLDQYHKWKKLRIHFSPQ</sequence>
<feature type="region of interest" description="Disordered" evidence="1">
    <location>
        <begin position="51"/>
        <end position="171"/>
    </location>
</feature>
<dbReference type="EMBL" id="ARPM03000195">
    <property type="protein sequence ID" value="ETZ04450.1"/>
    <property type="molecule type" value="Genomic_DNA"/>
</dbReference>
<comment type="caution">
    <text evidence="3">The sequence shown here is derived from an EMBL/GenBank/DDBJ whole genome shotgun (WGS) entry which is preliminary data.</text>
</comment>
<keyword evidence="4" id="KW-1185">Reference proteome</keyword>
<evidence type="ECO:0000313" key="4">
    <source>
        <dbReference type="Proteomes" id="UP000026922"/>
    </source>
</evidence>
<feature type="compositionally biased region" description="Basic and acidic residues" evidence="1">
    <location>
        <begin position="58"/>
        <end position="77"/>
    </location>
</feature>
<dbReference type="Gene3D" id="3.30.1150.10">
    <property type="match status" value="1"/>
</dbReference>
<reference evidence="3 4" key="1">
    <citation type="journal article" date="2013" name="Genome Announc.">
        <title>Draft Genome Sequence of Holospora undulata Strain HU1, a Micronucleus-Specific Symbiont of the Ciliate Paramecium caudatum.</title>
        <authorList>
            <person name="Dohra H."/>
            <person name="Suzuki H."/>
            <person name="Suzuki T."/>
            <person name="Tanaka K."/>
            <person name="Fujishima M."/>
        </authorList>
    </citation>
    <scope>NUCLEOTIDE SEQUENCE [LARGE SCALE GENOMIC DNA]</scope>
    <source>
        <strain evidence="3 4">HU1</strain>
    </source>
</reference>
<dbReference type="Proteomes" id="UP000026922">
    <property type="component" value="Unassembled WGS sequence"/>
</dbReference>
<evidence type="ECO:0008006" key="5">
    <source>
        <dbReference type="Google" id="ProtNLM"/>
    </source>
</evidence>
<dbReference type="AlphaFoldDB" id="A0A061JFQ7"/>
<keyword evidence="2" id="KW-1133">Transmembrane helix</keyword>
<dbReference type="SUPFAM" id="SSF74653">
    <property type="entry name" value="TolA/TonB C-terminal domain"/>
    <property type="match status" value="1"/>
</dbReference>
<name>A0A061JFQ7_9PROT</name>
<accession>A0A061JFQ7</accession>
<evidence type="ECO:0000313" key="3">
    <source>
        <dbReference type="EMBL" id="ETZ04450.1"/>
    </source>
</evidence>
<feature type="transmembrane region" description="Helical" evidence="2">
    <location>
        <begin position="6"/>
        <end position="23"/>
    </location>
</feature>
<feature type="compositionally biased region" description="Basic and acidic residues" evidence="1">
    <location>
        <begin position="92"/>
        <end position="108"/>
    </location>
</feature>
<keyword evidence="2" id="KW-0812">Transmembrane</keyword>
<feature type="compositionally biased region" description="Basic and acidic residues" evidence="1">
    <location>
        <begin position="137"/>
        <end position="151"/>
    </location>
</feature>
<proteinExistence type="predicted"/>
<gene>
    <name evidence="3" type="ORF">K737_301136</name>
</gene>
<dbReference type="RefSeq" id="WP_006303455.1">
    <property type="nucleotide sequence ID" value="NZ_ARPM03000195.1"/>
</dbReference>
<protein>
    <recommendedName>
        <fullName evidence="5">Protein TolA</fullName>
    </recommendedName>
</protein>
<organism evidence="3 4">
    <name type="scientific">Holospora undulata HU1</name>
    <dbReference type="NCBI Taxonomy" id="1321371"/>
    <lineage>
        <taxon>Bacteria</taxon>
        <taxon>Pseudomonadati</taxon>
        <taxon>Pseudomonadota</taxon>
        <taxon>Alphaproteobacteria</taxon>
        <taxon>Holosporales</taxon>
        <taxon>Holosporaceae</taxon>
        <taxon>Holospora</taxon>
    </lineage>
</organism>